<name>A0ABR9KWX5_9ACTN</name>
<protein>
    <recommendedName>
        <fullName evidence="3">Polyketide cyclase / dehydrase and lipid transport</fullName>
    </recommendedName>
</protein>
<dbReference type="EMBL" id="JADBEF010000002">
    <property type="protein sequence ID" value="MBE1566525.1"/>
    <property type="molecule type" value="Genomic_DNA"/>
</dbReference>
<accession>A0ABR9KWX5</accession>
<proteinExistence type="predicted"/>
<evidence type="ECO:0008006" key="3">
    <source>
        <dbReference type="Google" id="ProtNLM"/>
    </source>
</evidence>
<evidence type="ECO:0000313" key="1">
    <source>
        <dbReference type="EMBL" id="MBE1566525.1"/>
    </source>
</evidence>
<organism evidence="1 2">
    <name type="scientific">Nonomuraea africana</name>
    <dbReference type="NCBI Taxonomy" id="46171"/>
    <lineage>
        <taxon>Bacteria</taxon>
        <taxon>Bacillati</taxon>
        <taxon>Actinomycetota</taxon>
        <taxon>Actinomycetes</taxon>
        <taxon>Streptosporangiales</taxon>
        <taxon>Streptosporangiaceae</taxon>
        <taxon>Nonomuraea</taxon>
    </lineage>
</organism>
<evidence type="ECO:0000313" key="2">
    <source>
        <dbReference type="Proteomes" id="UP000661607"/>
    </source>
</evidence>
<comment type="caution">
    <text evidence="1">The sequence shown here is derived from an EMBL/GenBank/DDBJ whole genome shotgun (WGS) entry which is preliminary data.</text>
</comment>
<keyword evidence="2" id="KW-1185">Reference proteome</keyword>
<gene>
    <name evidence="1" type="ORF">H4W81_009397</name>
</gene>
<reference evidence="1 2" key="1">
    <citation type="submission" date="2020-10" db="EMBL/GenBank/DDBJ databases">
        <title>Sequencing the genomes of 1000 actinobacteria strains.</title>
        <authorList>
            <person name="Klenk H.-P."/>
        </authorList>
    </citation>
    <scope>NUCLEOTIDE SEQUENCE [LARGE SCALE GENOMIC DNA]</scope>
    <source>
        <strain evidence="1 2">DSM 43748</strain>
    </source>
</reference>
<sequence>MSISTRTDIAEYTVTVTVRDVAALTDYASKTFVPDQVEVRWMRRQEEQWRRWITVSGPLLRKDGSTGVRRTERCHTPTTREEWWLPAEYQELADSTRPDHFPLPA</sequence>
<dbReference type="Proteomes" id="UP000661607">
    <property type="component" value="Unassembled WGS sequence"/>
</dbReference>
<dbReference type="RefSeq" id="WP_192781528.1">
    <property type="nucleotide sequence ID" value="NZ_BAAASY010000032.1"/>
</dbReference>